<keyword evidence="2" id="KW-0547">Nucleotide-binding</keyword>
<proteinExistence type="predicted"/>
<dbReference type="GO" id="GO:0005524">
    <property type="term" value="F:ATP binding"/>
    <property type="evidence" value="ECO:0007669"/>
    <property type="project" value="UniProtKB-KW"/>
</dbReference>
<dbReference type="FunFam" id="1.10.510.10:FF:000336">
    <property type="entry name" value="Cysteine-rich receptor-like protein kinase 2"/>
    <property type="match status" value="1"/>
</dbReference>
<evidence type="ECO:0000256" key="3">
    <source>
        <dbReference type="ARBA" id="ARBA00022777"/>
    </source>
</evidence>
<dbReference type="OrthoDB" id="1348820at2759"/>
<dbReference type="InterPro" id="IPR052059">
    <property type="entry name" value="CR_Ser/Thr_kinase"/>
</dbReference>
<feature type="domain" description="Protein kinase" evidence="5">
    <location>
        <begin position="1"/>
        <end position="265"/>
    </location>
</feature>
<evidence type="ECO:0000256" key="4">
    <source>
        <dbReference type="ARBA" id="ARBA00022840"/>
    </source>
</evidence>
<dbReference type="InterPro" id="IPR000719">
    <property type="entry name" value="Prot_kinase_dom"/>
</dbReference>
<dbReference type="InterPro" id="IPR011009">
    <property type="entry name" value="Kinase-like_dom_sf"/>
</dbReference>
<dbReference type="Gene3D" id="1.10.510.10">
    <property type="entry name" value="Transferase(Phosphotransferase) domain 1"/>
    <property type="match status" value="1"/>
</dbReference>
<dbReference type="PROSITE" id="PS50011">
    <property type="entry name" value="PROTEIN_KINASE_DOM"/>
    <property type="match status" value="1"/>
</dbReference>
<dbReference type="AlphaFoldDB" id="A0A6A4NXP7"/>
<dbReference type="EMBL" id="WOCE01000020">
    <property type="protein sequence ID" value="KAE9591307.1"/>
    <property type="molecule type" value="Genomic_DNA"/>
</dbReference>
<dbReference type="GO" id="GO:0004672">
    <property type="term" value="F:protein kinase activity"/>
    <property type="evidence" value="ECO:0007669"/>
    <property type="project" value="InterPro"/>
</dbReference>
<dbReference type="Gene3D" id="3.30.200.20">
    <property type="entry name" value="Phosphorylase Kinase, domain 1"/>
    <property type="match status" value="1"/>
</dbReference>
<dbReference type="PROSITE" id="PS00108">
    <property type="entry name" value="PROTEIN_KINASE_ST"/>
    <property type="match status" value="1"/>
</dbReference>
<dbReference type="Pfam" id="PF00069">
    <property type="entry name" value="Pkinase"/>
    <property type="match status" value="1"/>
</dbReference>
<organism evidence="6 7">
    <name type="scientific">Lupinus albus</name>
    <name type="common">White lupine</name>
    <name type="synonym">Lupinus termis</name>
    <dbReference type="NCBI Taxonomy" id="3870"/>
    <lineage>
        <taxon>Eukaryota</taxon>
        <taxon>Viridiplantae</taxon>
        <taxon>Streptophyta</taxon>
        <taxon>Embryophyta</taxon>
        <taxon>Tracheophyta</taxon>
        <taxon>Spermatophyta</taxon>
        <taxon>Magnoliopsida</taxon>
        <taxon>eudicotyledons</taxon>
        <taxon>Gunneridae</taxon>
        <taxon>Pentapetalae</taxon>
        <taxon>rosids</taxon>
        <taxon>fabids</taxon>
        <taxon>Fabales</taxon>
        <taxon>Fabaceae</taxon>
        <taxon>Papilionoideae</taxon>
        <taxon>50 kb inversion clade</taxon>
        <taxon>genistoids sensu lato</taxon>
        <taxon>core genistoids</taxon>
        <taxon>Genisteae</taxon>
        <taxon>Lupinus</taxon>
    </lineage>
</organism>
<evidence type="ECO:0000313" key="7">
    <source>
        <dbReference type="Proteomes" id="UP000447434"/>
    </source>
</evidence>
<dbReference type="SMART" id="SM00220">
    <property type="entry name" value="S_TKc"/>
    <property type="match status" value="1"/>
</dbReference>
<protein>
    <recommendedName>
        <fullName evidence="5">Protein kinase domain-containing protein</fullName>
    </recommendedName>
</protein>
<dbReference type="Proteomes" id="UP000447434">
    <property type="component" value="Chromosome 20"/>
</dbReference>
<comment type="caution">
    <text evidence="6">The sequence shown here is derived from an EMBL/GenBank/DDBJ whole genome shotgun (WGS) entry which is preliminary data.</text>
</comment>
<evidence type="ECO:0000256" key="2">
    <source>
        <dbReference type="ARBA" id="ARBA00022741"/>
    </source>
</evidence>
<dbReference type="PIRSF" id="PIRSF000654">
    <property type="entry name" value="Integrin-linked_kinase"/>
    <property type="match status" value="1"/>
</dbReference>
<evidence type="ECO:0000313" key="6">
    <source>
        <dbReference type="EMBL" id="KAE9591307.1"/>
    </source>
</evidence>
<dbReference type="SUPFAM" id="SSF56112">
    <property type="entry name" value="Protein kinase-like (PK-like)"/>
    <property type="match status" value="1"/>
</dbReference>
<reference evidence="7" key="1">
    <citation type="journal article" date="2020" name="Nat. Commun.">
        <title>Genome sequence of the cluster root forming white lupin.</title>
        <authorList>
            <person name="Hufnagel B."/>
            <person name="Marques A."/>
            <person name="Soriano A."/>
            <person name="Marques L."/>
            <person name="Divol F."/>
            <person name="Doumas P."/>
            <person name="Sallet E."/>
            <person name="Mancinotti D."/>
            <person name="Carrere S."/>
            <person name="Marande W."/>
            <person name="Arribat S."/>
            <person name="Keller J."/>
            <person name="Huneau C."/>
            <person name="Blein T."/>
            <person name="Aime D."/>
            <person name="Laguerre M."/>
            <person name="Taylor J."/>
            <person name="Schubert V."/>
            <person name="Nelson M."/>
            <person name="Geu-Flores F."/>
            <person name="Crespi M."/>
            <person name="Gallardo-Guerrero K."/>
            <person name="Delaux P.-M."/>
            <person name="Salse J."/>
            <person name="Berges H."/>
            <person name="Guyot R."/>
            <person name="Gouzy J."/>
            <person name="Peret B."/>
        </authorList>
    </citation>
    <scope>NUCLEOTIDE SEQUENCE [LARGE SCALE GENOMIC DNA]</scope>
    <source>
        <strain evidence="7">cv. Amiga</strain>
    </source>
</reference>
<name>A0A6A4NXP7_LUPAL</name>
<keyword evidence="7" id="KW-1185">Reference proteome</keyword>
<dbReference type="InterPro" id="IPR008271">
    <property type="entry name" value="Ser/Thr_kinase_AS"/>
</dbReference>
<evidence type="ECO:0000256" key="1">
    <source>
        <dbReference type="ARBA" id="ARBA00022679"/>
    </source>
</evidence>
<gene>
    <name evidence="6" type="ORF">Lalb_Chr20g0117121</name>
</gene>
<evidence type="ECO:0000259" key="5">
    <source>
        <dbReference type="PROSITE" id="PS50011"/>
    </source>
</evidence>
<keyword evidence="3" id="KW-0418">Kinase</keyword>
<keyword evidence="1" id="KW-0808">Transferase</keyword>
<keyword evidence="4" id="KW-0067">ATP-binding</keyword>
<accession>A0A6A4NXP7</accession>
<sequence length="265" mass="30227">MLNYCHVLIEQGTLKNGKIIAVKKLILSQSSNIDDDFESEAKLISNVHHRNLVRLLGCCNEGQERILVYEYISNTSLDRYLFGNKKGSLNWKQRYDIILGTARGLAYLHEEFHVPIIHRDIKTTNIFLDDDLQPKIGDFGLGRDITHLNTRFAGTLGYTAPEYSIHGQLSEKADIYSYGVVVLEIISGQKSTEVKLDDNVHEYLLQRTWKLYERGMHLELVDKDLESKEFDAEEVKKIIEIALLCTQASAAMRPTMSGVVVLLKR</sequence>
<dbReference type="PANTHER" id="PTHR47973">
    <property type="entry name" value="CYSTEINE-RICH RECEPTOR-LIKE PROTEIN KINASE 3"/>
    <property type="match status" value="1"/>
</dbReference>